<dbReference type="PANTHER" id="PTHR30136:SF33">
    <property type="entry name" value="TRANSCRIPTIONAL REGULATORY PROTEIN"/>
    <property type="match status" value="1"/>
</dbReference>
<dbReference type="SUPFAM" id="SSF46785">
    <property type="entry name" value="Winged helix' DNA-binding domain"/>
    <property type="match status" value="1"/>
</dbReference>
<dbReference type="PROSITE" id="PS51078">
    <property type="entry name" value="ICLR_ED"/>
    <property type="match status" value="1"/>
</dbReference>
<evidence type="ECO:0000256" key="1">
    <source>
        <dbReference type="ARBA" id="ARBA00023015"/>
    </source>
</evidence>
<dbReference type="Proteomes" id="UP000006772">
    <property type="component" value="Unassembled WGS sequence"/>
</dbReference>
<dbReference type="InterPro" id="IPR036390">
    <property type="entry name" value="WH_DNA-bd_sf"/>
</dbReference>
<dbReference type="InterPro" id="IPR036388">
    <property type="entry name" value="WH-like_DNA-bd_sf"/>
</dbReference>
<reference evidence="6 7" key="1">
    <citation type="journal article" date="2013" name="Front. Microbiol.">
        <title>The genome of the endophytic bacterium H. frisingense GSF30(T) identifies diverse strategies in the Herbaspirillum genus to interact with plants.</title>
        <authorList>
            <person name="Straub D."/>
            <person name="Rothballer M."/>
            <person name="Hartmann A."/>
            <person name="Ludewig U."/>
        </authorList>
    </citation>
    <scope>NUCLEOTIDE SEQUENCE [LARGE SCALE GENOMIC DNA]</scope>
    <source>
        <strain evidence="6 7">GSF30</strain>
    </source>
</reference>
<sequence>MPAAAAGQADERSEAGQAATHSLERALLLMKVFQGSAKPLSHAELVRRSGYSKASVSRLTATLVALGYLDRAPDGVRVQVGVRGLRLGQRYLSNSLVQDAARPIMQDFADRFDMSVGLAVADQLDMVYIQYCNGRKIATLRLGVGRSVPMALSSIGRAYVWSQSPEQRQRLLFGIWKKSGEHGPQVVARMERAFGELDAHGYCLAAGEYQRDTFAISVPLALGNPPLRMGLNCSAVGALPDREVIREQLAPALMKTARLLMLELEEVDSSCF</sequence>
<dbReference type="InterPro" id="IPR050707">
    <property type="entry name" value="HTH_MetabolicPath_Reg"/>
</dbReference>
<dbReference type="EMBL" id="AEEC02000002">
    <property type="protein sequence ID" value="EOA06405.1"/>
    <property type="molecule type" value="Genomic_DNA"/>
</dbReference>
<dbReference type="PANTHER" id="PTHR30136">
    <property type="entry name" value="HELIX-TURN-HELIX TRANSCRIPTIONAL REGULATOR, ICLR FAMILY"/>
    <property type="match status" value="1"/>
</dbReference>
<evidence type="ECO:0000259" key="4">
    <source>
        <dbReference type="PROSITE" id="PS51077"/>
    </source>
</evidence>
<evidence type="ECO:0000313" key="7">
    <source>
        <dbReference type="Proteomes" id="UP000006772"/>
    </source>
</evidence>
<evidence type="ECO:0000313" key="6">
    <source>
        <dbReference type="EMBL" id="EOA06405.1"/>
    </source>
</evidence>
<dbReference type="AlphaFoldDB" id="A0AAI9II02"/>
<dbReference type="Pfam" id="PF09339">
    <property type="entry name" value="HTH_IclR"/>
    <property type="match status" value="1"/>
</dbReference>
<dbReference type="InterPro" id="IPR005471">
    <property type="entry name" value="Tscrpt_reg_IclR_N"/>
</dbReference>
<gene>
    <name evidence="6" type="ORF">HFRIS_001559</name>
</gene>
<dbReference type="PROSITE" id="PS51077">
    <property type="entry name" value="HTH_ICLR"/>
    <property type="match status" value="1"/>
</dbReference>
<proteinExistence type="predicted"/>
<evidence type="ECO:0000256" key="3">
    <source>
        <dbReference type="ARBA" id="ARBA00023163"/>
    </source>
</evidence>
<dbReference type="SUPFAM" id="SSF55781">
    <property type="entry name" value="GAF domain-like"/>
    <property type="match status" value="1"/>
</dbReference>
<comment type="caution">
    <text evidence="6">The sequence shown here is derived from an EMBL/GenBank/DDBJ whole genome shotgun (WGS) entry which is preliminary data.</text>
</comment>
<evidence type="ECO:0000259" key="5">
    <source>
        <dbReference type="PROSITE" id="PS51078"/>
    </source>
</evidence>
<dbReference type="Gene3D" id="3.30.450.40">
    <property type="match status" value="1"/>
</dbReference>
<dbReference type="Gene3D" id="1.10.10.10">
    <property type="entry name" value="Winged helix-like DNA-binding domain superfamily/Winged helix DNA-binding domain"/>
    <property type="match status" value="1"/>
</dbReference>
<dbReference type="GO" id="GO:0045892">
    <property type="term" value="P:negative regulation of DNA-templated transcription"/>
    <property type="evidence" value="ECO:0007669"/>
    <property type="project" value="TreeGrafter"/>
</dbReference>
<evidence type="ECO:0000256" key="2">
    <source>
        <dbReference type="ARBA" id="ARBA00023125"/>
    </source>
</evidence>
<keyword evidence="2" id="KW-0238">DNA-binding</keyword>
<dbReference type="Pfam" id="PF01614">
    <property type="entry name" value="IclR_C"/>
    <property type="match status" value="1"/>
</dbReference>
<feature type="domain" description="HTH iclR-type" evidence="4">
    <location>
        <begin position="20"/>
        <end position="82"/>
    </location>
</feature>
<dbReference type="SMART" id="SM00346">
    <property type="entry name" value="HTH_ICLR"/>
    <property type="match status" value="1"/>
</dbReference>
<keyword evidence="3" id="KW-0804">Transcription</keyword>
<dbReference type="GO" id="GO:0003677">
    <property type="term" value="F:DNA binding"/>
    <property type="evidence" value="ECO:0007669"/>
    <property type="project" value="UniProtKB-KW"/>
</dbReference>
<dbReference type="InterPro" id="IPR014757">
    <property type="entry name" value="Tscrpt_reg_IclR_C"/>
</dbReference>
<feature type="domain" description="IclR-ED" evidence="5">
    <location>
        <begin position="83"/>
        <end position="266"/>
    </location>
</feature>
<dbReference type="InterPro" id="IPR029016">
    <property type="entry name" value="GAF-like_dom_sf"/>
</dbReference>
<dbReference type="GO" id="GO:0003700">
    <property type="term" value="F:DNA-binding transcription factor activity"/>
    <property type="evidence" value="ECO:0007669"/>
    <property type="project" value="TreeGrafter"/>
</dbReference>
<name>A0AAI9II02_9BURK</name>
<accession>A0AAI9II02</accession>
<organism evidence="6 7">
    <name type="scientific">Herbaspirillum frisingense GSF30</name>
    <dbReference type="NCBI Taxonomy" id="864073"/>
    <lineage>
        <taxon>Bacteria</taxon>
        <taxon>Pseudomonadati</taxon>
        <taxon>Pseudomonadota</taxon>
        <taxon>Betaproteobacteria</taxon>
        <taxon>Burkholderiales</taxon>
        <taxon>Oxalobacteraceae</taxon>
        <taxon>Herbaspirillum</taxon>
    </lineage>
</organism>
<keyword evidence="1" id="KW-0805">Transcription regulation</keyword>
<protein>
    <submittedName>
        <fullName evidence="6">IclR family transcriptional regulator</fullName>
    </submittedName>
</protein>